<evidence type="ECO:0000313" key="2">
    <source>
        <dbReference type="Proteomes" id="UP001652625"/>
    </source>
</evidence>
<accession>A0ABM4BNA8</accession>
<name>A0ABM4BNA8_HYDVU</name>
<dbReference type="RefSeq" id="XP_065650581.1">
    <property type="nucleotide sequence ID" value="XM_065794509.1"/>
</dbReference>
<dbReference type="InterPro" id="IPR025398">
    <property type="entry name" value="DUF4371"/>
</dbReference>
<keyword evidence="2" id="KW-1185">Reference proteome</keyword>
<organism evidence="2 3">
    <name type="scientific">Hydra vulgaris</name>
    <name type="common">Hydra</name>
    <name type="synonym">Hydra attenuata</name>
    <dbReference type="NCBI Taxonomy" id="6087"/>
    <lineage>
        <taxon>Eukaryota</taxon>
        <taxon>Metazoa</taxon>
        <taxon>Cnidaria</taxon>
        <taxon>Hydrozoa</taxon>
        <taxon>Hydroidolina</taxon>
        <taxon>Anthoathecata</taxon>
        <taxon>Aplanulata</taxon>
        <taxon>Hydridae</taxon>
        <taxon>Hydra</taxon>
    </lineage>
</organism>
<reference evidence="3" key="1">
    <citation type="submission" date="2025-08" db="UniProtKB">
        <authorList>
            <consortium name="RefSeq"/>
        </authorList>
    </citation>
    <scope>IDENTIFICATION</scope>
</reference>
<dbReference type="PANTHER" id="PTHR45749">
    <property type="match status" value="1"/>
</dbReference>
<feature type="domain" description="DUF4371" evidence="1">
    <location>
        <begin position="49"/>
        <end position="263"/>
    </location>
</feature>
<dbReference type="Pfam" id="PF14291">
    <property type="entry name" value="DUF4371"/>
    <property type="match status" value="1"/>
</dbReference>
<protein>
    <submittedName>
        <fullName evidence="3">Zinc finger MYM-type protein 1-like</fullName>
    </submittedName>
</protein>
<evidence type="ECO:0000313" key="3">
    <source>
        <dbReference type="RefSeq" id="XP_065650581.1"/>
    </source>
</evidence>
<evidence type="ECO:0000259" key="1">
    <source>
        <dbReference type="Pfam" id="PF14291"/>
    </source>
</evidence>
<gene>
    <name evidence="3" type="primary">LOC136078719</name>
</gene>
<dbReference type="PANTHER" id="PTHR45749:SF35">
    <property type="entry name" value="AC-LIKE TRANSPOSASE-RELATED"/>
    <property type="match status" value="1"/>
</dbReference>
<sequence>MEHGPKQVNQFDFPKDSMQKKFSKNYYNCRPVDGDEVRRHWRQYSTRKKFEPQLRNNKIIDAEHLRLVKKEEQYWQQILKRLIPLVRVLGMQNLAFRGTHEKLNTADNGKFLKFVDFLALFDPLMDKHLRKIKIKDNETHVHYLGKDIQNELIHLLSDAIKQKTLISACDAKYFSIIIDYTHGAGHVEQMTMIICWMISNTENSNAATASIKEHFLDFVPLKKTTGAGMAETIIKQLGKMSLSIENLRGQGYDNGRNMMGKNKGVQRKILDVNP</sequence>
<dbReference type="GeneID" id="136078719"/>
<dbReference type="Proteomes" id="UP001652625">
    <property type="component" value="Chromosome 03"/>
</dbReference>
<proteinExistence type="predicted"/>